<proteinExistence type="inferred from homology"/>
<dbReference type="PANTHER" id="PTHR12000:SF42">
    <property type="entry name" value="LEGUMAIN"/>
    <property type="match status" value="1"/>
</dbReference>
<keyword evidence="4" id="KW-0645">Protease</keyword>
<dbReference type="InterPro" id="IPR046427">
    <property type="entry name" value="Legumain_prodom_sf"/>
</dbReference>
<dbReference type="FunFam" id="3.40.50.1460:FF:000006">
    <property type="entry name" value="Legumain"/>
    <property type="match status" value="1"/>
</dbReference>
<evidence type="ECO:0000256" key="6">
    <source>
        <dbReference type="ARBA" id="ARBA00022801"/>
    </source>
</evidence>
<dbReference type="Pfam" id="PF01650">
    <property type="entry name" value="Peptidase_C13"/>
    <property type="match status" value="1"/>
</dbReference>
<evidence type="ECO:0000256" key="4">
    <source>
        <dbReference type="ARBA" id="ARBA00022670"/>
    </source>
</evidence>
<name>A0A6G0YFG4_APHCR</name>
<keyword evidence="5" id="KW-0732">Signal</keyword>
<gene>
    <name evidence="10" type="ORF">FWK35_00023346</name>
</gene>
<evidence type="ECO:0000256" key="2">
    <source>
        <dbReference type="ARBA" id="ARBA00009941"/>
    </source>
</evidence>
<reference evidence="10 11" key="1">
    <citation type="submission" date="2019-08" db="EMBL/GenBank/DDBJ databases">
        <title>Whole genome of Aphis craccivora.</title>
        <authorList>
            <person name="Voronova N.V."/>
            <person name="Shulinski R.S."/>
            <person name="Bandarenka Y.V."/>
            <person name="Zhorov D.G."/>
            <person name="Warner D."/>
        </authorList>
    </citation>
    <scope>NUCLEOTIDE SEQUENCE [LARGE SCALE GENOMIC DNA]</scope>
    <source>
        <strain evidence="10">180601</strain>
        <tissue evidence="10">Whole Body</tissue>
    </source>
</reference>
<dbReference type="InterPro" id="IPR001096">
    <property type="entry name" value="Peptidase_C13"/>
</dbReference>
<accession>A0A6G0YFG4</accession>
<comment type="caution">
    <text evidence="10">The sequence shown here is derived from an EMBL/GenBank/DDBJ whole genome shotgun (WGS) entry which is preliminary data.</text>
</comment>
<dbReference type="Gene3D" id="3.40.50.1460">
    <property type="match status" value="1"/>
</dbReference>
<dbReference type="GO" id="GO:0005773">
    <property type="term" value="C:vacuole"/>
    <property type="evidence" value="ECO:0007669"/>
    <property type="project" value="GOC"/>
</dbReference>
<dbReference type="OrthoDB" id="192611at2759"/>
<evidence type="ECO:0000256" key="9">
    <source>
        <dbReference type="SAM" id="Phobius"/>
    </source>
</evidence>
<protein>
    <recommendedName>
        <fullName evidence="3">legumain</fullName>
        <ecNumber evidence="3">3.4.22.34</ecNumber>
    </recommendedName>
</protein>
<keyword evidence="9" id="KW-0812">Transmembrane</keyword>
<keyword evidence="9" id="KW-1133">Transmembrane helix</keyword>
<dbReference type="EMBL" id="VUJU01004342">
    <property type="protein sequence ID" value="KAF0754693.1"/>
    <property type="molecule type" value="Genomic_DNA"/>
</dbReference>
<dbReference type="PANTHER" id="PTHR12000">
    <property type="entry name" value="HEMOGLOBINASE FAMILY MEMBER"/>
    <property type="match status" value="1"/>
</dbReference>
<comment type="catalytic activity">
    <reaction evidence="1">
        <text>Hydrolysis of proteins and small molecule substrates at -Asn-|-Xaa- bonds.</text>
        <dbReference type="EC" id="3.4.22.34"/>
    </reaction>
</comment>
<evidence type="ECO:0000256" key="5">
    <source>
        <dbReference type="ARBA" id="ARBA00022729"/>
    </source>
</evidence>
<keyword evidence="9" id="KW-0472">Membrane</keyword>
<dbReference type="AlphaFoldDB" id="A0A6G0YFG4"/>
<dbReference type="EC" id="3.4.22.34" evidence="3"/>
<dbReference type="GO" id="GO:0006624">
    <property type="term" value="P:vacuolar protein processing"/>
    <property type="evidence" value="ECO:0007669"/>
    <property type="project" value="TreeGrafter"/>
</dbReference>
<feature type="transmembrane region" description="Helical" evidence="9">
    <location>
        <begin position="57"/>
        <end position="84"/>
    </location>
</feature>
<evidence type="ECO:0000256" key="8">
    <source>
        <dbReference type="PIRSR" id="PIRSR019663-1"/>
    </source>
</evidence>
<evidence type="ECO:0000313" key="10">
    <source>
        <dbReference type="EMBL" id="KAF0754693.1"/>
    </source>
</evidence>
<keyword evidence="11" id="KW-1185">Reference proteome</keyword>
<evidence type="ECO:0000313" key="11">
    <source>
        <dbReference type="Proteomes" id="UP000478052"/>
    </source>
</evidence>
<keyword evidence="7" id="KW-0788">Thiol protease</keyword>
<dbReference type="Proteomes" id="UP000478052">
    <property type="component" value="Unassembled WGS sequence"/>
</dbReference>
<dbReference type="PRINTS" id="PR00776">
    <property type="entry name" value="HEMOGLOBNASE"/>
</dbReference>
<sequence>MLSSKENLCTIFLEAPLIGSTHISLHNVDYWFCLELRQQFVIWQIKIRLMWMTKLQYNIFCVITGVFSFVSLVLFAIASTAILVPNSYRKPWTDNENNFFGGKKWVVLVAGSDGWNNYRHQADICHAYQIIRGNGIPKENIITMMVDDIAYNPRNPTPGTIINQPNGTDVYNGVVIDYKGTDVNSTNFLKIITGDKKAMQSVGTGKVIEGGPNDKIFINIVDHGTTGILVFPEDFLYADQLNDALKTMYATASYKMVLLYIEACKAGSMFDGILRDNTEVLAVTASGPRENSYGCYCRSQSGPYRTCLGDLFSVTWMENLDATAFDSSAKKRTVFNDFREVRTNVTESNVMVYGDFKTGHEKLSTFIGYNNCKDHSSAKPKMTKTIDPKITVSGINALEDAAQQQLANHKLPVSERHRLSTELRRNNEMRLIIDRALRNIYSMVTKARPEIMSKVGNFDEPNHLDLSLGMFPCYRSILNKITESCFSLPRNPYALDRLTIFANLCVVDKHIHLMVEKLVDASCSNIPKLHSIRNVY</sequence>
<dbReference type="GO" id="GO:0004197">
    <property type="term" value="F:cysteine-type endopeptidase activity"/>
    <property type="evidence" value="ECO:0007669"/>
    <property type="project" value="UniProtKB-EC"/>
</dbReference>
<feature type="active site" evidence="8">
    <location>
        <position position="223"/>
    </location>
</feature>
<keyword evidence="6" id="KW-0378">Hydrolase</keyword>
<feature type="active site" description="Nucleophile" evidence="8">
    <location>
        <position position="264"/>
    </location>
</feature>
<evidence type="ECO:0000256" key="3">
    <source>
        <dbReference type="ARBA" id="ARBA00012628"/>
    </source>
</evidence>
<dbReference type="GO" id="GO:0051603">
    <property type="term" value="P:proteolysis involved in protein catabolic process"/>
    <property type="evidence" value="ECO:0007669"/>
    <property type="project" value="TreeGrafter"/>
</dbReference>
<dbReference type="Gene3D" id="1.10.132.130">
    <property type="match status" value="1"/>
</dbReference>
<comment type="similarity">
    <text evidence="2">Belongs to the peptidase C13 family.</text>
</comment>
<evidence type="ECO:0000256" key="7">
    <source>
        <dbReference type="ARBA" id="ARBA00022807"/>
    </source>
</evidence>
<dbReference type="PIRSF" id="PIRSF019663">
    <property type="entry name" value="Legumain"/>
    <property type="match status" value="1"/>
</dbReference>
<organism evidence="10 11">
    <name type="scientific">Aphis craccivora</name>
    <name type="common">Cowpea aphid</name>
    <dbReference type="NCBI Taxonomy" id="307492"/>
    <lineage>
        <taxon>Eukaryota</taxon>
        <taxon>Metazoa</taxon>
        <taxon>Ecdysozoa</taxon>
        <taxon>Arthropoda</taxon>
        <taxon>Hexapoda</taxon>
        <taxon>Insecta</taxon>
        <taxon>Pterygota</taxon>
        <taxon>Neoptera</taxon>
        <taxon>Paraneoptera</taxon>
        <taxon>Hemiptera</taxon>
        <taxon>Sternorrhyncha</taxon>
        <taxon>Aphidomorpha</taxon>
        <taxon>Aphidoidea</taxon>
        <taxon>Aphididae</taxon>
        <taxon>Aphidini</taxon>
        <taxon>Aphis</taxon>
        <taxon>Aphis</taxon>
    </lineage>
</organism>
<evidence type="ECO:0000256" key="1">
    <source>
        <dbReference type="ARBA" id="ARBA00000810"/>
    </source>
</evidence>